<accession>A0AAW2DDC2</accession>
<dbReference type="InterPro" id="IPR036758">
    <property type="entry name" value="At5g01610-like"/>
</dbReference>
<dbReference type="InterPro" id="IPR003323">
    <property type="entry name" value="OTU_dom"/>
</dbReference>
<dbReference type="Pfam" id="PF00078">
    <property type="entry name" value="RVT_1"/>
    <property type="match status" value="1"/>
</dbReference>
<keyword evidence="5" id="KW-0378">Hydrolase</keyword>
<dbReference type="InterPro" id="IPR007493">
    <property type="entry name" value="DUF538"/>
</dbReference>
<dbReference type="PANTHER" id="PTHR12419:SF85">
    <property type="entry name" value="OVARIAN TUMOR DOMAIN-CONTAINING DEUBIQUITINATING ENZYME 11"/>
    <property type="match status" value="1"/>
</dbReference>
<dbReference type="AlphaFoldDB" id="A0AAW2DDC2"/>
<dbReference type="SUPFAM" id="SSF56219">
    <property type="entry name" value="DNase I-like"/>
    <property type="match status" value="1"/>
</dbReference>
<dbReference type="Gene3D" id="3.90.70.80">
    <property type="match status" value="1"/>
</dbReference>
<evidence type="ECO:0000313" key="9">
    <source>
        <dbReference type="Proteomes" id="UP001459277"/>
    </source>
</evidence>
<dbReference type="SUPFAM" id="SSF54001">
    <property type="entry name" value="Cysteine proteinases"/>
    <property type="match status" value="1"/>
</dbReference>
<comment type="catalytic activity">
    <reaction evidence="1">
        <text>Thiol-dependent hydrolysis of ester, thioester, amide, peptide and isopeptide bonds formed by the C-terminal Gly of ubiquitin (a 76-residue protein attached to proteins as an intracellular targeting signal).</text>
        <dbReference type="EC" id="3.4.19.12"/>
    </reaction>
</comment>
<dbReference type="PANTHER" id="PTHR12419">
    <property type="entry name" value="OTU DOMAIN CONTAINING PROTEIN"/>
    <property type="match status" value="1"/>
</dbReference>
<dbReference type="Pfam" id="PF02338">
    <property type="entry name" value="OTU"/>
    <property type="match status" value="1"/>
</dbReference>
<dbReference type="InterPro" id="IPR026960">
    <property type="entry name" value="RVT-Znf"/>
</dbReference>
<keyword evidence="9" id="KW-1185">Reference proteome</keyword>
<feature type="region of interest" description="Disordered" evidence="6">
    <location>
        <begin position="1"/>
        <end position="23"/>
    </location>
</feature>
<evidence type="ECO:0000256" key="3">
    <source>
        <dbReference type="ARBA" id="ARBA00012759"/>
    </source>
</evidence>
<dbReference type="Pfam" id="PF04398">
    <property type="entry name" value="DUF538"/>
    <property type="match status" value="1"/>
</dbReference>
<dbReference type="InterPro" id="IPR038765">
    <property type="entry name" value="Papain-like_cys_pep_sf"/>
</dbReference>
<dbReference type="Gene3D" id="2.30.240.10">
    <property type="entry name" value="At5g01610-like"/>
    <property type="match status" value="1"/>
</dbReference>
<dbReference type="GO" id="GO:0016579">
    <property type="term" value="P:protein deubiquitination"/>
    <property type="evidence" value="ECO:0007669"/>
    <property type="project" value="TreeGrafter"/>
</dbReference>
<dbReference type="CDD" id="cd01650">
    <property type="entry name" value="RT_nLTR_like"/>
    <property type="match status" value="1"/>
</dbReference>
<dbReference type="InterPro" id="IPR000477">
    <property type="entry name" value="RT_dom"/>
</dbReference>
<evidence type="ECO:0000313" key="8">
    <source>
        <dbReference type="EMBL" id="KAL0008595.1"/>
    </source>
</evidence>
<dbReference type="EC" id="3.4.19.12" evidence="3"/>
<dbReference type="SUPFAM" id="SSF141562">
    <property type="entry name" value="At5g01610-like"/>
    <property type="match status" value="1"/>
</dbReference>
<dbReference type="InterPro" id="IPR050704">
    <property type="entry name" value="Peptidase_C85-like"/>
</dbReference>
<sequence length="1159" mass="133435">MDDSHINATASSSSSLSSSFQDTEDDQTIASILAEEESSKFDRRLGKRLSHLDSIPHTPRVNGEIPDVNDATLDHERLSERLVTYGLAELQMEGDGNCQFRALADQLFRSPDYHKHVRKQVIKQLKHFRKFYEGYVPEKYRSYVKKMKKSGEWGDHVTLQAAADRFDAKICLVTSFRDTCYIEILPKDKDPTRELWLSFWSEVHYNSLYGSGEIILNFSQAMHTFLFRFFFFLVGNSWDTHAEVSEECQMSDMAIAEKEKAIIKKDHQDGMQMAVSFLEDFGLPLGLLPLADMIEVGFKKKFKHNFKMISKPISYYTEITGYVEKKRIKKLKGVKAKELLLWPPVSQISVDEPTHQEKSIHEPHWHHQNFSSQGICWWQISLFGRLLVFMVPIYYETGEQGLIDLPLQGGTFTWSNNREVALKARLDRFLFSADWEDKFPIVSQRRLSRLCLDHFPIVLEGGSFQRGSMPFRFENMWLKDDGFVDRVRSWWDSYQLWKDLSVLENIEESPGLSAEERVDMGRIRDELEKANLLEEICWRQKSRVLCVREGDRNTKFFHRIANSHRRVNSIDRLMVDGVLSSDPAAIVGCISQFYRQLYFEEVTHRPVLDEVEFSSISVENASWLDRPFEEEEVFGVIHDCNGDRAPGPDGFSMAFFQSCWSVLKTEIMVVFHNFHTQAVFEKSLNASFLALIPKKVDTVEGRQILDSVLIASECIDSRLKSGVLGVLCKLDLEKAYNHVNWDFLMYMLQRCGFSEKWRKWIRYCISTVKFSILINGSPTNFFGSSRELRQEDPLSLLLFDIVMEALSRMLDVATSTGQFSGFSVGNMAGPSVMVSHLLFADDTLIFGDAEPSQIVNSKAILARFEEVSELRINFGKSELVPVGGVPNLEALVALLGCGQSALPLKYLGIPLGAKFKDLSVWNPILERMERRLASWKRLYLSKGGKVTLIKSSLSSLPTYFLSLLPLLGKVAKRMEKLHRDFLWNGIGGEPKIHLVNWAKKWNFSKFLVYDVGDGTRVKFWKHVWCGDCTLQEAFPELYCLSRSTDSSVAEVMGWSAGRFHYNVQFRCPPQDWEEEAFDRFMGLVYSSSVRGFGPDKVCWKHARNRDFEVRGFYSSFYPPNLATFPWKMIWQSKVPPRIVFFSWSASLGKILTTDNLRKR</sequence>
<evidence type="ECO:0000259" key="7">
    <source>
        <dbReference type="PROSITE" id="PS50802"/>
    </source>
</evidence>
<proteinExistence type="inferred from homology"/>
<protein>
    <recommendedName>
        <fullName evidence="3">ubiquitinyl hydrolase 1</fullName>
        <ecNumber evidence="3">3.4.19.12</ecNumber>
    </recommendedName>
</protein>
<evidence type="ECO:0000256" key="6">
    <source>
        <dbReference type="SAM" id="MobiDB-lite"/>
    </source>
</evidence>
<dbReference type="Pfam" id="PF13966">
    <property type="entry name" value="zf-RVT"/>
    <property type="match status" value="1"/>
</dbReference>
<evidence type="ECO:0000256" key="4">
    <source>
        <dbReference type="ARBA" id="ARBA00022786"/>
    </source>
</evidence>
<feature type="compositionally biased region" description="Polar residues" evidence="6">
    <location>
        <begin position="1"/>
        <end position="10"/>
    </location>
</feature>
<gene>
    <name evidence="8" type="ORF">SO802_010097</name>
</gene>
<feature type="domain" description="OTU" evidence="7">
    <location>
        <begin position="87"/>
        <end position="211"/>
    </location>
</feature>
<dbReference type="InterPro" id="IPR036691">
    <property type="entry name" value="Endo/exonu/phosph_ase_sf"/>
</dbReference>
<name>A0AAW2DDC2_9ROSI</name>
<dbReference type="EMBL" id="JAZDWU010000003">
    <property type="protein sequence ID" value="KAL0008595.1"/>
    <property type="molecule type" value="Genomic_DNA"/>
</dbReference>
<reference evidence="8 9" key="1">
    <citation type="submission" date="2024-01" db="EMBL/GenBank/DDBJ databases">
        <title>A telomere-to-telomere, gap-free genome of sweet tea (Lithocarpus litseifolius).</title>
        <authorList>
            <person name="Zhou J."/>
        </authorList>
    </citation>
    <scope>NUCLEOTIDE SEQUENCE [LARGE SCALE GENOMIC DNA]</scope>
    <source>
        <strain evidence="8">Zhou-2022a</strain>
        <tissue evidence="8">Leaf</tissue>
    </source>
</reference>
<keyword evidence="4" id="KW-0833">Ubl conjugation pathway</keyword>
<dbReference type="FunFam" id="3.90.70.80:FF:000001">
    <property type="entry name" value="OTU domain-containing protein"/>
    <property type="match status" value="1"/>
</dbReference>
<evidence type="ECO:0000256" key="5">
    <source>
        <dbReference type="ARBA" id="ARBA00022801"/>
    </source>
</evidence>
<comment type="similarity">
    <text evidence="2">Belongs to the peptidase C85 family.</text>
</comment>
<dbReference type="Proteomes" id="UP001459277">
    <property type="component" value="Unassembled WGS sequence"/>
</dbReference>
<dbReference type="PROSITE" id="PS50802">
    <property type="entry name" value="OTU"/>
    <property type="match status" value="1"/>
</dbReference>
<evidence type="ECO:0000256" key="2">
    <source>
        <dbReference type="ARBA" id="ARBA00010407"/>
    </source>
</evidence>
<organism evidence="8 9">
    <name type="scientific">Lithocarpus litseifolius</name>
    <dbReference type="NCBI Taxonomy" id="425828"/>
    <lineage>
        <taxon>Eukaryota</taxon>
        <taxon>Viridiplantae</taxon>
        <taxon>Streptophyta</taxon>
        <taxon>Embryophyta</taxon>
        <taxon>Tracheophyta</taxon>
        <taxon>Spermatophyta</taxon>
        <taxon>Magnoliopsida</taxon>
        <taxon>eudicotyledons</taxon>
        <taxon>Gunneridae</taxon>
        <taxon>Pentapetalae</taxon>
        <taxon>rosids</taxon>
        <taxon>fabids</taxon>
        <taxon>Fagales</taxon>
        <taxon>Fagaceae</taxon>
        <taxon>Lithocarpus</taxon>
    </lineage>
</organism>
<evidence type="ECO:0000256" key="1">
    <source>
        <dbReference type="ARBA" id="ARBA00000707"/>
    </source>
</evidence>
<dbReference type="CDD" id="cd22751">
    <property type="entry name" value="OTU_plant_OTU9-like"/>
    <property type="match status" value="1"/>
</dbReference>
<dbReference type="GO" id="GO:0004843">
    <property type="term" value="F:cysteine-type deubiquitinase activity"/>
    <property type="evidence" value="ECO:0007669"/>
    <property type="project" value="UniProtKB-EC"/>
</dbReference>
<comment type="caution">
    <text evidence="8">The sequence shown here is derived from an EMBL/GenBank/DDBJ whole genome shotgun (WGS) entry which is preliminary data.</text>
</comment>